<protein>
    <submittedName>
        <fullName evidence="1">Uncharacterized protein</fullName>
    </submittedName>
</protein>
<organism evidence="1 2">
    <name type="scientific">Haliscomenobacter hydrossis (strain ATCC 27775 / DSM 1100 / LMG 10767 / O)</name>
    <dbReference type="NCBI Taxonomy" id="760192"/>
    <lineage>
        <taxon>Bacteria</taxon>
        <taxon>Pseudomonadati</taxon>
        <taxon>Bacteroidota</taxon>
        <taxon>Saprospiria</taxon>
        <taxon>Saprospirales</taxon>
        <taxon>Haliscomenobacteraceae</taxon>
        <taxon>Haliscomenobacter</taxon>
    </lineage>
</organism>
<evidence type="ECO:0000313" key="1">
    <source>
        <dbReference type="EMBL" id="AEE54052.1"/>
    </source>
</evidence>
<dbReference type="AlphaFoldDB" id="F4L4Z0"/>
<accession>F4L4Z0</accession>
<keyword evidence="2" id="KW-1185">Reference proteome</keyword>
<sequence length="167" mass="19699">MKFKINQKIVAVIQIRIKFFILLFTLTLCMFACKSDCGGLLEFKVIQKPFSIDKWRGDDLKRRFLDDQVEFEARFLELREQMVCDLVNNHLRIGHRFGQLDELGERVDSIYPAYDVLPPNFSNEKITNKEYTQFIYRVGFNASGTCYLILLFDQQKRYVGCYRAIAI</sequence>
<gene>
    <name evidence="1" type="ordered locus">Halhy_6232</name>
</gene>
<reference key="2">
    <citation type="submission" date="2011-04" db="EMBL/GenBank/DDBJ databases">
        <title>Complete sequence of chromosome of Haliscomenobacter hydrossis DSM 1100.</title>
        <authorList>
            <consortium name="US DOE Joint Genome Institute (JGI-PGF)"/>
            <person name="Lucas S."/>
            <person name="Han J."/>
            <person name="Lapidus A."/>
            <person name="Bruce D."/>
            <person name="Goodwin L."/>
            <person name="Pitluck S."/>
            <person name="Peters L."/>
            <person name="Kyrpides N."/>
            <person name="Mavromatis K."/>
            <person name="Ivanova N."/>
            <person name="Ovchinnikova G."/>
            <person name="Pagani I."/>
            <person name="Daligault H."/>
            <person name="Detter J.C."/>
            <person name="Han C."/>
            <person name="Land M."/>
            <person name="Hauser L."/>
            <person name="Markowitz V."/>
            <person name="Cheng J.-F."/>
            <person name="Hugenholtz P."/>
            <person name="Woyke T."/>
            <person name="Wu D."/>
            <person name="Verbarg S."/>
            <person name="Frueling A."/>
            <person name="Brambilla E."/>
            <person name="Klenk H.-P."/>
            <person name="Eisen J.A."/>
        </authorList>
    </citation>
    <scope>NUCLEOTIDE SEQUENCE</scope>
    <source>
        <strain>DSM 1100</strain>
    </source>
</reference>
<evidence type="ECO:0000313" key="2">
    <source>
        <dbReference type="Proteomes" id="UP000008461"/>
    </source>
</evidence>
<reference evidence="1 2" key="1">
    <citation type="journal article" date="2011" name="Stand. Genomic Sci.">
        <title>Complete genome sequence of Haliscomenobacter hydrossis type strain (O).</title>
        <authorList>
            <consortium name="US DOE Joint Genome Institute (JGI-PGF)"/>
            <person name="Daligault H."/>
            <person name="Lapidus A."/>
            <person name="Zeytun A."/>
            <person name="Nolan M."/>
            <person name="Lucas S."/>
            <person name="Del Rio T.G."/>
            <person name="Tice H."/>
            <person name="Cheng J.F."/>
            <person name="Tapia R."/>
            <person name="Han C."/>
            <person name="Goodwin L."/>
            <person name="Pitluck S."/>
            <person name="Liolios K."/>
            <person name="Pagani I."/>
            <person name="Ivanova N."/>
            <person name="Huntemann M."/>
            <person name="Mavromatis K."/>
            <person name="Mikhailova N."/>
            <person name="Pati A."/>
            <person name="Chen A."/>
            <person name="Palaniappan K."/>
            <person name="Land M."/>
            <person name="Hauser L."/>
            <person name="Brambilla E.M."/>
            <person name="Rohde M."/>
            <person name="Verbarg S."/>
            <person name="Goker M."/>
            <person name="Bristow J."/>
            <person name="Eisen J.A."/>
            <person name="Markowitz V."/>
            <person name="Hugenholtz P."/>
            <person name="Kyrpides N.C."/>
            <person name="Klenk H.P."/>
            <person name="Woyke T."/>
        </authorList>
    </citation>
    <scope>NUCLEOTIDE SEQUENCE [LARGE SCALE GENOMIC DNA]</scope>
    <source>
        <strain evidence="2">ATCC 27775 / DSM 1100 / LMG 10767 / O</strain>
    </source>
</reference>
<dbReference type="HOGENOM" id="CLU_1592269_0_0_10"/>
<dbReference type="EMBL" id="CP002691">
    <property type="protein sequence ID" value="AEE54052.1"/>
    <property type="molecule type" value="Genomic_DNA"/>
</dbReference>
<proteinExistence type="predicted"/>
<dbReference type="Proteomes" id="UP000008461">
    <property type="component" value="Chromosome"/>
</dbReference>
<dbReference type="KEGG" id="hhy:Halhy_6232"/>
<name>F4L4Z0_HALH1</name>